<dbReference type="Pfam" id="PF02782">
    <property type="entry name" value="FGGY_C"/>
    <property type="match status" value="1"/>
</dbReference>
<evidence type="ECO:0000259" key="11">
    <source>
        <dbReference type="Pfam" id="PF00370"/>
    </source>
</evidence>
<keyword evidence="7 8" id="KW-0119">Carbohydrate metabolism</keyword>
<evidence type="ECO:0000256" key="10">
    <source>
        <dbReference type="RuleBase" id="RU364073"/>
    </source>
</evidence>
<evidence type="ECO:0000313" key="14">
    <source>
        <dbReference type="Proteomes" id="UP000074561"/>
    </source>
</evidence>
<evidence type="ECO:0000256" key="9">
    <source>
        <dbReference type="RuleBase" id="RU003733"/>
    </source>
</evidence>
<evidence type="ECO:0000256" key="7">
    <source>
        <dbReference type="ARBA" id="ARBA00023277"/>
    </source>
</evidence>
<dbReference type="InterPro" id="IPR006000">
    <property type="entry name" value="Xylulokinase"/>
</dbReference>
<evidence type="ECO:0000256" key="1">
    <source>
        <dbReference type="ARBA" id="ARBA00009156"/>
    </source>
</evidence>
<reference evidence="13 14" key="1">
    <citation type="submission" date="2015-11" db="EMBL/GenBank/DDBJ databases">
        <title>Exploring the genomic traits of fungus-feeding bacterial genus Collimonas.</title>
        <authorList>
            <person name="Song C."/>
            <person name="Schmidt R."/>
            <person name="de Jager V."/>
            <person name="Krzyzanowska D."/>
            <person name="Jongedijk E."/>
            <person name="Cankar K."/>
            <person name="Beekwilder J."/>
            <person name="van Veen A."/>
            <person name="de Boer W."/>
            <person name="van Veen J.A."/>
            <person name="Garbeva P."/>
        </authorList>
    </citation>
    <scope>NUCLEOTIDE SEQUENCE [LARGE SCALE GENOMIC DNA]</scope>
    <source>
        <strain evidence="13 14">Ter91</strain>
    </source>
</reference>
<comment type="function">
    <text evidence="8">Catalyzes the phosphorylation of D-xylulose to D-xylulose 5-phosphate.</text>
</comment>
<evidence type="ECO:0000256" key="5">
    <source>
        <dbReference type="ARBA" id="ARBA00022777"/>
    </source>
</evidence>
<dbReference type="AlphaFoldDB" id="A0A127Q0X6"/>
<dbReference type="STRING" id="279113.CPter91_1337"/>
<dbReference type="OrthoDB" id="9805576at2"/>
<dbReference type="GO" id="GO:0005524">
    <property type="term" value="F:ATP binding"/>
    <property type="evidence" value="ECO:0007669"/>
    <property type="project" value="UniProtKB-UniRule"/>
</dbReference>
<feature type="binding site" evidence="8">
    <location>
        <begin position="85"/>
        <end position="86"/>
    </location>
    <ligand>
        <name>substrate</name>
    </ligand>
</feature>
<evidence type="ECO:0000313" key="13">
    <source>
        <dbReference type="EMBL" id="AMP03718.1"/>
    </source>
</evidence>
<dbReference type="PROSITE" id="PS00933">
    <property type="entry name" value="FGGY_KINASES_1"/>
    <property type="match status" value="1"/>
</dbReference>
<organism evidence="13 14">
    <name type="scientific">Collimonas pratensis</name>
    <dbReference type="NCBI Taxonomy" id="279113"/>
    <lineage>
        <taxon>Bacteria</taxon>
        <taxon>Pseudomonadati</taxon>
        <taxon>Pseudomonadota</taxon>
        <taxon>Betaproteobacteria</taxon>
        <taxon>Burkholderiales</taxon>
        <taxon>Oxalobacteraceae</taxon>
        <taxon>Collimonas</taxon>
    </lineage>
</organism>
<evidence type="ECO:0000256" key="2">
    <source>
        <dbReference type="ARBA" id="ARBA00022629"/>
    </source>
</evidence>
<dbReference type="PANTHER" id="PTHR43095:SF6">
    <property type="entry name" value="XYLULOSE KINASE"/>
    <property type="match status" value="1"/>
</dbReference>
<feature type="domain" description="Carbohydrate kinase FGGY N-terminal" evidence="11">
    <location>
        <begin position="1"/>
        <end position="248"/>
    </location>
</feature>
<dbReference type="RefSeq" id="WP_061938407.1">
    <property type="nucleotide sequence ID" value="NZ_CP013234.1"/>
</dbReference>
<name>A0A127Q0X6_9BURK</name>
<dbReference type="KEGG" id="cpra:CPter91_1337"/>
<feature type="site" description="Important for activity" evidence="8">
    <location>
        <position position="6"/>
    </location>
</feature>
<keyword evidence="3 8" id="KW-0808">Transferase</keyword>
<comment type="similarity">
    <text evidence="1 8 9">Belongs to the FGGY kinase family.</text>
</comment>
<dbReference type="GO" id="GO:0005998">
    <property type="term" value="P:xylulose catabolic process"/>
    <property type="evidence" value="ECO:0007669"/>
    <property type="project" value="UniProtKB-UniRule"/>
</dbReference>
<protein>
    <recommendedName>
        <fullName evidence="8 10">Xylulose kinase</fullName>
        <shortName evidence="8 10">Xylulokinase</shortName>
        <ecNumber evidence="8 10">2.7.1.17</ecNumber>
    </recommendedName>
</protein>
<dbReference type="EC" id="2.7.1.17" evidence="8 10"/>
<dbReference type="GO" id="GO:0042732">
    <property type="term" value="P:D-xylose metabolic process"/>
    <property type="evidence" value="ECO:0007669"/>
    <property type="project" value="UniProtKB-KW"/>
</dbReference>
<keyword evidence="4 8" id="KW-0547">Nucleotide-binding</keyword>
<dbReference type="Proteomes" id="UP000074561">
    <property type="component" value="Chromosome"/>
</dbReference>
<feature type="active site" description="Proton acceptor" evidence="8">
    <location>
        <position position="241"/>
    </location>
</feature>
<evidence type="ECO:0000256" key="3">
    <source>
        <dbReference type="ARBA" id="ARBA00022679"/>
    </source>
</evidence>
<dbReference type="PROSITE" id="PS00445">
    <property type="entry name" value="FGGY_KINASES_2"/>
    <property type="match status" value="1"/>
</dbReference>
<dbReference type="InterPro" id="IPR000577">
    <property type="entry name" value="Carb_kinase_FGGY"/>
</dbReference>
<evidence type="ECO:0000259" key="12">
    <source>
        <dbReference type="Pfam" id="PF02782"/>
    </source>
</evidence>
<comment type="catalytic activity">
    <reaction evidence="8 10">
        <text>D-xylulose + ATP = D-xylulose 5-phosphate + ADP + H(+)</text>
        <dbReference type="Rhea" id="RHEA:10964"/>
        <dbReference type="ChEBI" id="CHEBI:15378"/>
        <dbReference type="ChEBI" id="CHEBI:17140"/>
        <dbReference type="ChEBI" id="CHEBI:30616"/>
        <dbReference type="ChEBI" id="CHEBI:57737"/>
        <dbReference type="ChEBI" id="CHEBI:456216"/>
        <dbReference type="EC" id="2.7.1.17"/>
    </reaction>
</comment>
<feature type="domain" description="Carbohydrate kinase FGGY C-terminal" evidence="12">
    <location>
        <begin position="257"/>
        <end position="446"/>
    </location>
</feature>
<dbReference type="HAMAP" id="MF_02220">
    <property type="entry name" value="XylB"/>
    <property type="match status" value="1"/>
</dbReference>
<evidence type="ECO:0000256" key="6">
    <source>
        <dbReference type="ARBA" id="ARBA00022840"/>
    </source>
</evidence>
<dbReference type="InterPro" id="IPR018485">
    <property type="entry name" value="FGGY_C"/>
</dbReference>
<gene>
    <name evidence="8 10 13" type="primary">xylB</name>
    <name evidence="13" type="ORF">CPter91_1337</name>
</gene>
<dbReference type="PIRSF" id="PIRSF000538">
    <property type="entry name" value="GlpK"/>
    <property type="match status" value="1"/>
</dbReference>
<dbReference type="PATRIC" id="fig|279113.9.peg.1332"/>
<accession>A0A127Q0X6</accession>
<dbReference type="InterPro" id="IPR018483">
    <property type="entry name" value="Carb_kinase_FGGY_CS"/>
</dbReference>
<sequence>MFIGIDLGTSGVKAILLGRRDQVLASASQPLSLLPQASHNTLWREQDPADWWRACEQALTDLLLAAKEMGIAGGAIEAIGLTGQMHGATVLDDQGQVLRPAILWNDGRSFVECSELEQRVPAARKITGNLMMPGFTAPKLLWLARHEPQVFAQVAKVLLPKDWLRYQLTGDYASDMSDAAGTMWLDVAKRDWSDELLQATGLSRAHMPALYEGTQITGTLKADLAQRWGLAQIPVVAGAGDNAAGAIGVGVVRPGQAMLSLGTSGVYFAAGAGFHANPERAVHSFCHALPATWHLMSVMLSAASCLDFTAQLCGYADVAALLADAGQHDAELNGVAAGAPLFLPYLNGERTPHNNPAAQGVFFGLRAGATRAELALATLEGVGFGLCDGMDAVDDCGIAADEITLIGGGSRSAFWAQMLADISGRQLVRRQGGDVGPALGAARLARIGVATASDGRATLNEICPVPPLLAAYQPNPQRHAQYAQRRQKFALLYQQLLPVFSA</sequence>
<dbReference type="Gene3D" id="3.30.420.40">
    <property type="match status" value="2"/>
</dbReference>
<keyword evidence="5 8" id="KW-0418">Kinase</keyword>
<dbReference type="NCBIfam" id="TIGR01312">
    <property type="entry name" value="XylB"/>
    <property type="match status" value="1"/>
</dbReference>
<evidence type="ECO:0000256" key="8">
    <source>
        <dbReference type="HAMAP-Rule" id="MF_02220"/>
    </source>
</evidence>
<evidence type="ECO:0000256" key="4">
    <source>
        <dbReference type="ARBA" id="ARBA00022741"/>
    </source>
</evidence>
<dbReference type="EMBL" id="CP013234">
    <property type="protein sequence ID" value="AMP03718.1"/>
    <property type="molecule type" value="Genomic_DNA"/>
</dbReference>
<dbReference type="CDD" id="cd07808">
    <property type="entry name" value="ASKHA_NBD_FGGY_EcXK-like"/>
    <property type="match status" value="1"/>
</dbReference>
<dbReference type="GO" id="GO:0004856">
    <property type="term" value="F:D-xylulokinase activity"/>
    <property type="evidence" value="ECO:0007669"/>
    <property type="project" value="UniProtKB-UniRule"/>
</dbReference>
<dbReference type="InterPro" id="IPR018484">
    <property type="entry name" value="FGGY_N"/>
</dbReference>
<dbReference type="InterPro" id="IPR043129">
    <property type="entry name" value="ATPase_NBD"/>
</dbReference>
<keyword evidence="2 8" id="KW-0859">Xylose metabolism</keyword>
<dbReference type="PANTHER" id="PTHR43095">
    <property type="entry name" value="SUGAR KINASE"/>
    <property type="match status" value="1"/>
</dbReference>
<proteinExistence type="inferred from homology"/>
<dbReference type="InterPro" id="IPR050406">
    <property type="entry name" value="FGGY_Carb_Kinase"/>
</dbReference>
<dbReference type="Pfam" id="PF00370">
    <property type="entry name" value="FGGY_N"/>
    <property type="match status" value="1"/>
</dbReference>
<keyword evidence="6 8" id="KW-0067">ATP-binding</keyword>
<dbReference type="SUPFAM" id="SSF53067">
    <property type="entry name" value="Actin-like ATPase domain"/>
    <property type="match status" value="2"/>
</dbReference>